<feature type="compositionally biased region" description="Acidic residues" evidence="1">
    <location>
        <begin position="627"/>
        <end position="636"/>
    </location>
</feature>
<feature type="compositionally biased region" description="Acidic residues" evidence="1">
    <location>
        <begin position="1119"/>
        <end position="1128"/>
    </location>
</feature>
<evidence type="ECO:0000313" key="3">
    <source>
        <dbReference type="EMBL" id="KAF2646627.1"/>
    </source>
</evidence>
<evidence type="ECO:0000259" key="2">
    <source>
        <dbReference type="SMART" id="SM00976"/>
    </source>
</evidence>
<dbReference type="OrthoDB" id="5363079at2759"/>
<feature type="region of interest" description="Disordered" evidence="1">
    <location>
        <begin position="1241"/>
        <end position="1260"/>
    </location>
</feature>
<dbReference type="GO" id="GO:0003677">
    <property type="term" value="F:DNA binding"/>
    <property type="evidence" value="ECO:0007669"/>
    <property type="project" value="InterPro"/>
</dbReference>
<gene>
    <name evidence="3" type="ORF">P280DRAFT_544955</name>
</gene>
<dbReference type="InterPro" id="IPR011564">
    <property type="entry name" value="Telomer_end-bd_POT1/Cdc13"/>
</dbReference>
<feature type="compositionally biased region" description="Polar residues" evidence="1">
    <location>
        <begin position="1266"/>
        <end position="1277"/>
    </location>
</feature>
<feature type="compositionally biased region" description="Basic and acidic residues" evidence="1">
    <location>
        <begin position="542"/>
        <end position="552"/>
    </location>
</feature>
<protein>
    <recommendedName>
        <fullName evidence="2">Telomeric single stranded DNA binding POT1/Cdc13 domain-containing protein</fullName>
    </recommendedName>
</protein>
<keyword evidence="4" id="KW-1185">Reference proteome</keyword>
<dbReference type="CDD" id="cd04497">
    <property type="entry name" value="hPOT1_OB1_like"/>
    <property type="match status" value="1"/>
</dbReference>
<feature type="region of interest" description="Disordered" evidence="1">
    <location>
        <begin position="1337"/>
        <end position="1537"/>
    </location>
</feature>
<feature type="compositionally biased region" description="Polar residues" evidence="1">
    <location>
        <begin position="1250"/>
        <end position="1260"/>
    </location>
</feature>
<feature type="compositionally biased region" description="Acidic residues" evidence="1">
    <location>
        <begin position="1038"/>
        <end position="1048"/>
    </location>
</feature>
<dbReference type="InterPro" id="IPR010730">
    <property type="entry name" value="HET"/>
</dbReference>
<dbReference type="EMBL" id="MU006776">
    <property type="protein sequence ID" value="KAF2646627.1"/>
    <property type="molecule type" value="Genomic_DNA"/>
</dbReference>
<dbReference type="PANTHER" id="PTHR10622:SF10">
    <property type="entry name" value="HET DOMAIN-CONTAINING PROTEIN"/>
    <property type="match status" value="1"/>
</dbReference>
<sequence>MRLINTTTKTPKEFETSKAPPYAILSHTWADGEITYQDLVHGRKKGKEAGYAKLHNGCRVAAAAGYDYFWIDTCCIDKTNNVELSEAINSMFQWYKQAGICFAYLADVPAKTSTLIADSPFSRSKWFTRGWTLQELLAPPQVIFLASDWTEIATKTKLVLPIMDVTGIPSDFLLGKDLEKASVAMRMSWASNRETTKAEDIAYYLLGIFDIQMPLLAIPTSDYEDTVTTPISRYSKQITMSRIPIAELNPELLDLDSKQIRAVVTLIWPWSSSARQFALLLAEPEFRLRRRNGQVRARFTGSSARALATSGVGIGDEVVLSLRGASFVREGTISTPGKSIDYELEYAQTVTAQITRDGNELADLDLADVTPTPATRSPVRRAPYKPVLAAIEEPKKWSSPAFLKRTRVSDGPVFEAGYDPFEADVEDTHARKRRRKSYRDWNKWTYSARTPSPEKTGVDTEDYDMLEGSPTRAPRLPVTPLSPEKPQRISVAGLPLEQSDDNPSREGNYDADGSVVDKGEEDTVHEAFNLVQQQAEDRIVPAEDNRYNHGGDTEPNTEDEEELAVALYGSQTQVSDAEDGSEGYDPSSDMVEVASDEDVSEEENEVPLQPTSHVVDLLSDEDHKSDEEDPALSIEEENVHVETPSNVEEAATEQVQRARERSGTNEDLMVLDDDNNDSPVVMAPPPTLPLLQTDLQATPTPRILTPLGIEPQSPNLRPLDSSTLPMPSPFPGERDGDISSYFEHASTSQRNESPPVENPEEAEEEVDYTIESSFFSSINSASAFHESAFTDVRFTFGMDGAAFSRTKESPKPHDAEAPVGDQAEIDVAQDNQGAIQAHRRFIEALDSSDLGDDFSFEPSAEEVSNLPTTYPILPPDSATAQEAKVAEVIDLSSGSAEEDIDHQSPLDHDHDLTHDVDDIADNTERDKLFLDEQKEHDGQRQLVPQQAPTNRFVDDMTIDMEANETPVEEPVEAVSQKDHSKSRDSTPVEEEITRPETREERPSRVREGLKVEGKEGPSITKTIITATGTEIIDLGSSSEEESDMEESATESYNTSTQANDSGAEDVTVEQGLVSLANTNEPDHDESKSDKEEPPQSANNEPQSIMGDDSHDPMHAGLLFDDEQPEFTLTDDTDVKMESIEEYAPLNWQQNQSVPSQENDEAHVDTDADLLISIPEEGYKVGELQVKAVPSTAPARNTRSKTKNSTSMSPNKDEQITPRRTRPSRKDKVSAIAITRTTLSPSVISPAKDTTPVSPYSLRSQSKLLSPMKSTIFGSQVGSPRKRSSKQKSIDVQSGYDQPALGDSFQSVDLALPDLSFDQVQEVDASQGKFSNVDYVKDSEEGSLHSESSLSTVQNSDDWNMDLHTYTNFSDPVEPGTQIREGSTPRRPRPTDREISPATPSRRSARAGGETGSQVVLPVTKTPPQPARSTPRKNRASVTPIQVASSSPRRSHRLKKDVYDRLEDEDETQSSPPPTQPEEKSSMHGKMGIIDGSPPAKQTQFASVNQHSVMNSNMPMTPEATQQTHASQPSFPTVPQEQSIPLTPQLTQSTSADLRSFKTLTEEGSQPIAKTSPITRPTSHGNVTAKVTASTSRSISPAIKSEDIDASTTLVPHPDHEPPSVGLSTPISYYTPLKDLRFFLNRSSQFHSTSYPDVLALVTSPTTAPKQATKGPKHWTTTLHITDLSFHPSTTTVQVFRAFKEALPVAHKGDIVLLRAFSVKSLNRQPMLISAEESAWCVWKYDGMLWGKKRGAFGDVRSREEVNGPSVERGQGEWREVEKLRAWYVESVAMEIGAEGEEGGVKTRSQELE</sequence>
<feature type="region of interest" description="Disordered" evidence="1">
    <location>
        <begin position="1184"/>
        <end position="1232"/>
    </location>
</feature>
<feature type="compositionally biased region" description="Basic and acidic residues" evidence="1">
    <location>
        <begin position="901"/>
        <end position="914"/>
    </location>
</feature>
<dbReference type="SUPFAM" id="SSF50249">
    <property type="entry name" value="Nucleic acid-binding proteins"/>
    <property type="match status" value="1"/>
</dbReference>
<feature type="compositionally biased region" description="Polar residues" evidence="1">
    <location>
        <begin position="712"/>
        <end position="725"/>
    </location>
</feature>
<proteinExistence type="predicted"/>
<feature type="compositionally biased region" description="Polar residues" evidence="1">
    <location>
        <begin position="1561"/>
        <end position="1594"/>
    </location>
</feature>
<dbReference type="Pfam" id="PF06985">
    <property type="entry name" value="HET"/>
    <property type="match status" value="1"/>
</dbReference>
<feature type="compositionally biased region" description="Polar residues" evidence="1">
    <location>
        <begin position="1019"/>
        <end position="1028"/>
    </location>
</feature>
<feature type="region of interest" description="Disordered" evidence="1">
    <location>
        <begin position="894"/>
        <end position="914"/>
    </location>
</feature>
<feature type="compositionally biased region" description="Polar residues" evidence="1">
    <location>
        <begin position="1495"/>
        <end position="1537"/>
    </location>
</feature>
<dbReference type="SMART" id="SM00976">
    <property type="entry name" value="Telo_bind"/>
    <property type="match status" value="1"/>
</dbReference>
<feature type="compositionally biased region" description="Acidic residues" evidence="1">
    <location>
        <begin position="959"/>
        <end position="971"/>
    </location>
</feature>
<name>A0A6A6SI07_9PLEO</name>
<feature type="region of interest" description="Disordered" evidence="1">
    <location>
        <begin position="542"/>
        <end position="767"/>
    </location>
</feature>
<reference evidence="3" key="1">
    <citation type="journal article" date="2020" name="Stud. Mycol.">
        <title>101 Dothideomycetes genomes: a test case for predicting lifestyles and emergence of pathogens.</title>
        <authorList>
            <person name="Haridas S."/>
            <person name="Albert R."/>
            <person name="Binder M."/>
            <person name="Bloem J."/>
            <person name="Labutti K."/>
            <person name="Salamov A."/>
            <person name="Andreopoulos B."/>
            <person name="Baker S."/>
            <person name="Barry K."/>
            <person name="Bills G."/>
            <person name="Bluhm B."/>
            <person name="Cannon C."/>
            <person name="Castanera R."/>
            <person name="Culley D."/>
            <person name="Daum C."/>
            <person name="Ezra D."/>
            <person name="Gonzalez J."/>
            <person name="Henrissat B."/>
            <person name="Kuo A."/>
            <person name="Liang C."/>
            <person name="Lipzen A."/>
            <person name="Lutzoni F."/>
            <person name="Magnuson J."/>
            <person name="Mondo S."/>
            <person name="Nolan M."/>
            <person name="Ohm R."/>
            <person name="Pangilinan J."/>
            <person name="Park H.-J."/>
            <person name="Ramirez L."/>
            <person name="Alfaro M."/>
            <person name="Sun H."/>
            <person name="Tritt A."/>
            <person name="Yoshinaga Y."/>
            <person name="Zwiers L.-H."/>
            <person name="Turgeon B."/>
            <person name="Goodwin S."/>
            <person name="Spatafora J."/>
            <person name="Crous P."/>
            <person name="Grigoriev I."/>
        </authorList>
    </citation>
    <scope>NUCLEOTIDE SEQUENCE</scope>
    <source>
        <strain evidence="3">CBS 473.64</strain>
    </source>
</reference>
<feature type="compositionally biased region" description="Basic and acidic residues" evidence="1">
    <location>
        <begin position="1080"/>
        <end position="1093"/>
    </location>
</feature>
<feature type="compositionally biased region" description="Basic and acidic residues" evidence="1">
    <location>
        <begin position="975"/>
        <end position="1015"/>
    </location>
</feature>
<dbReference type="PANTHER" id="PTHR10622">
    <property type="entry name" value="HET DOMAIN-CONTAINING PROTEIN"/>
    <property type="match status" value="1"/>
</dbReference>
<feature type="region of interest" description="Disordered" evidence="1">
    <location>
        <begin position="1266"/>
        <end position="1301"/>
    </location>
</feature>
<feature type="compositionally biased region" description="Acidic residues" evidence="1">
    <location>
        <begin position="758"/>
        <end position="767"/>
    </location>
</feature>
<feature type="region of interest" description="Disordered" evidence="1">
    <location>
        <begin position="1561"/>
        <end position="1595"/>
    </location>
</feature>
<feature type="compositionally biased region" description="Low complexity" evidence="1">
    <location>
        <begin position="689"/>
        <end position="701"/>
    </location>
</feature>
<organism evidence="3 4">
    <name type="scientific">Massarina eburnea CBS 473.64</name>
    <dbReference type="NCBI Taxonomy" id="1395130"/>
    <lineage>
        <taxon>Eukaryota</taxon>
        <taxon>Fungi</taxon>
        <taxon>Dikarya</taxon>
        <taxon>Ascomycota</taxon>
        <taxon>Pezizomycotina</taxon>
        <taxon>Dothideomycetes</taxon>
        <taxon>Pleosporomycetidae</taxon>
        <taxon>Pleosporales</taxon>
        <taxon>Massarineae</taxon>
        <taxon>Massarinaceae</taxon>
        <taxon>Massarina</taxon>
    </lineage>
</organism>
<feature type="region of interest" description="Disordered" evidence="1">
    <location>
        <begin position="1145"/>
        <end position="1164"/>
    </location>
</feature>
<accession>A0A6A6SI07</accession>
<dbReference type="GO" id="GO:0000781">
    <property type="term" value="C:chromosome, telomeric region"/>
    <property type="evidence" value="ECO:0007669"/>
    <property type="project" value="InterPro"/>
</dbReference>
<feature type="region of interest" description="Disordered" evidence="1">
    <location>
        <begin position="959"/>
        <end position="1128"/>
    </location>
</feature>
<evidence type="ECO:0000256" key="1">
    <source>
        <dbReference type="SAM" id="MobiDB-lite"/>
    </source>
</evidence>
<feature type="region of interest" description="Disordered" evidence="1">
    <location>
        <begin position="447"/>
        <end position="512"/>
    </location>
</feature>
<feature type="compositionally biased region" description="Acidic residues" evidence="1">
    <location>
        <begin position="594"/>
        <end position="605"/>
    </location>
</feature>
<feature type="compositionally biased region" description="Polar residues" evidence="1">
    <location>
        <begin position="1146"/>
        <end position="1156"/>
    </location>
</feature>
<dbReference type="Gene3D" id="2.40.50.140">
    <property type="entry name" value="Nucleic acid-binding proteins"/>
    <property type="match status" value="1"/>
</dbReference>
<evidence type="ECO:0000313" key="4">
    <source>
        <dbReference type="Proteomes" id="UP000799753"/>
    </source>
</evidence>
<dbReference type="InterPro" id="IPR012340">
    <property type="entry name" value="NA-bd_OB-fold"/>
</dbReference>
<feature type="domain" description="Telomeric single stranded DNA binding POT1/Cdc13" evidence="2">
    <location>
        <begin position="1629"/>
        <end position="1784"/>
    </location>
</feature>
<dbReference type="GO" id="GO:0000723">
    <property type="term" value="P:telomere maintenance"/>
    <property type="evidence" value="ECO:0007669"/>
    <property type="project" value="InterPro"/>
</dbReference>
<feature type="compositionally biased region" description="Polar residues" evidence="1">
    <location>
        <begin position="1435"/>
        <end position="1447"/>
    </location>
</feature>
<dbReference type="Proteomes" id="UP000799753">
    <property type="component" value="Unassembled WGS sequence"/>
</dbReference>
<dbReference type="Pfam" id="PF02765">
    <property type="entry name" value="POT1"/>
    <property type="match status" value="1"/>
</dbReference>